<dbReference type="Gene3D" id="3.30.2010.10">
    <property type="entry name" value="Metalloproteases ('zincins'), catalytic domain"/>
    <property type="match status" value="1"/>
</dbReference>
<feature type="domain" description="YgjP-like metallopeptidase" evidence="1">
    <location>
        <begin position="17"/>
        <end position="60"/>
    </location>
</feature>
<evidence type="ECO:0000313" key="2">
    <source>
        <dbReference type="EMBL" id="MFC5519234.1"/>
    </source>
</evidence>
<organism evidence="2 3">
    <name type="scientific">Kaistia terrae</name>
    <dbReference type="NCBI Taxonomy" id="537017"/>
    <lineage>
        <taxon>Bacteria</taxon>
        <taxon>Pseudomonadati</taxon>
        <taxon>Pseudomonadota</taxon>
        <taxon>Alphaproteobacteria</taxon>
        <taxon>Hyphomicrobiales</taxon>
        <taxon>Kaistiaceae</taxon>
        <taxon>Kaistia</taxon>
    </lineage>
</organism>
<dbReference type="RefSeq" id="WP_380225742.1">
    <property type="nucleotide sequence ID" value="NZ_JAPKNH010000012.1"/>
</dbReference>
<keyword evidence="3" id="KW-1185">Reference proteome</keyword>
<reference evidence="3" key="1">
    <citation type="journal article" date="2019" name="Int. J. Syst. Evol. Microbiol.">
        <title>The Global Catalogue of Microorganisms (GCM) 10K type strain sequencing project: providing services to taxonomists for standard genome sequencing and annotation.</title>
        <authorList>
            <consortium name="The Broad Institute Genomics Platform"/>
            <consortium name="The Broad Institute Genome Sequencing Center for Infectious Disease"/>
            <person name="Wu L."/>
            <person name="Ma J."/>
        </authorList>
    </citation>
    <scope>NUCLEOTIDE SEQUENCE [LARGE SCALE GENOMIC DNA]</scope>
    <source>
        <strain evidence="3">KACC 12633</strain>
    </source>
</reference>
<keyword evidence="2" id="KW-0378">Hydrolase</keyword>
<dbReference type="Pfam" id="PF01863">
    <property type="entry name" value="YgjP-like"/>
    <property type="match status" value="1"/>
</dbReference>
<gene>
    <name evidence="2" type="ORF">ACFPP9_25950</name>
</gene>
<proteinExistence type="predicted"/>
<accession>A0ABW0Q977</accession>
<dbReference type="EMBL" id="JBHSML010000033">
    <property type="protein sequence ID" value="MFC5519234.1"/>
    <property type="molecule type" value="Genomic_DNA"/>
</dbReference>
<name>A0ABW0Q977_9HYPH</name>
<protein>
    <submittedName>
        <fullName evidence="2">M48 family metallopeptidase</fullName>
        <ecNumber evidence="2">3.4.24.-</ecNumber>
    </submittedName>
</protein>
<dbReference type="Proteomes" id="UP001596150">
    <property type="component" value="Unassembled WGS sequence"/>
</dbReference>
<dbReference type="EC" id="3.4.24.-" evidence="2"/>
<evidence type="ECO:0000259" key="1">
    <source>
        <dbReference type="Pfam" id="PF01863"/>
    </source>
</evidence>
<evidence type="ECO:0000313" key="3">
    <source>
        <dbReference type="Proteomes" id="UP001596150"/>
    </source>
</evidence>
<dbReference type="InterPro" id="IPR002725">
    <property type="entry name" value="YgjP-like_metallopeptidase"/>
</dbReference>
<comment type="caution">
    <text evidence="2">The sequence shown here is derived from an EMBL/GenBank/DDBJ whole genome shotgun (WGS) entry which is preliminary data.</text>
</comment>
<dbReference type="CDD" id="cd07344">
    <property type="entry name" value="M48_yhfN_like"/>
    <property type="match status" value="1"/>
</dbReference>
<dbReference type="GO" id="GO:0016787">
    <property type="term" value="F:hydrolase activity"/>
    <property type="evidence" value="ECO:0007669"/>
    <property type="project" value="UniProtKB-KW"/>
</dbReference>
<sequence>MSPSDDGRDESDDSSTHECGGYVVTHELCHIAVPHLGPEFFELLDRVFPDWEKRKHRLEQIMA</sequence>